<evidence type="ECO:0008006" key="4">
    <source>
        <dbReference type="Google" id="ProtNLM"/>
    </source>
</evidence>
<accession>A0A5C3M2A2</accession>
<evidence type="ECO:0000313" key="3">
    <source>
        <dbReference type="Proteomes" id="UP000308652"/>
    </source>
</evidence>
<evidence type="ECO:0000256" key="1">
    <source>
        <dbReference type="SAM" id="SignalP"/>
    </source>
</evidence>
<dbReference type="EMBL" id="ML213599">
    <property type="protein sequence ID" value="TFK39370.1"/>
    <property type="molecule type" value="Genomic_DNA"/>
</dbReference>
<proteinExistence type="predicted"/>
<protein>
    <recommendedName>
        <fullName evidence="4">Secreted protein</fullName>
    </recommendedName>
</protein>
<reference evidence="2 3" key="1">
    <citation type="journal article" date="2019" name="Nat. Ecol. Evol.">
        <title>Megaphylogeny resolves global patterns of mushroom evolution.</title>
        <authorList>
            <person name="Varga T."/>
            <person name="Krizsan K."/>
            <person name="Foldi C."/>
            <person name="Dima B."/>
            <person name="Sanchez-Garcia M."/>
            <person name="Sanchez-Ramirez S."/>
            <person name="Szollosi G.J."/>
            <person name="Szarkandi J.G."/>
            <person name="Papp V."/>
            <person name="Albert L."/>
            <person name="Andreopoulos W."/>
            <person name="Angelini C."/>
            <person name="Antonin V."/>
            <person name="Barry K.W."/>
            <person name="Bougher N.L."/>
            <person name="Buchanan P."/>
            <person name="Buyck B."/>
            <person name="Bense V."/>
            <person name="Catcheside P."/>
            <person name="Chovatia M."/>
            <person name="Cooper J."/>
            <person name="Damon W."/>
            <person name="Desjardin D."/>
            <person name="Finy P."/>
            <person name="Geml J."/>
            <person name="Haridas S."/>
            <person name="Hughes K."/>
            <person name="Justo A."/>
            <person name="Karasinski D."/>
            <person name="Kautmanova I."/>
            <person name="Kiss B."/>
            <person name="Kocsube S."/>
            <person name="Kotiranta H."/>
            <person name="LaButti K.M."/>
            <person name="Lechner B.E."/>
            <person name="Liimatainen K."/>
            <person name="Lipzen A."/>
            <person name="Lukacs Z."/>
            <person name="Mihaltcheva S."/>
            <person name="Morgado L.N."/>
            <person name="Niskanen T."/>
            <person name="Noordeloos M.E."/>
            <person name="Ohm R.A."/>
            <person name="Ortiz-Santana B."/>
            <person name="Ovrebo C."/>
            <person name="Racz N."/>
            <person name="Riley R."/>
            <person name="Savchenko A."/>
            <person name="Shiryaev A."/>
            <person name="Soop K."/>
            <person name="Spirin V."/>
            <person name="Szebenyi C."/>
            <person name="Tomsovsky M."/>
            <person name="Tulloss R.E."/>
            <person name="Uehling J."/>
            <person name="Grigoriev I.V."/>
            <person name="Vagvolgyi C."/>
            <person name="Papp T."/>
            <person name="Martin F.M."/>
            <person name="Miettinen O."/>
            <person name="Hibbett D.S."/>
            <person name="Nagy L.G."/>
        </authorList>
    </citation>
    <scope>NUCLEOTIDE SEQUENCE [LARGE SCALE GENOMIC DNA]</scope>
    <source>
        <strain evidence="2 3">CBS 166.37</strain>
    </source>
</reference>
<keyword evidence="3" id="KW-1185">Reference proteome</keyword>
<keyword evidence="1" id="KW-0732">Signal</keyword>
<name>A0A5C3M2A2_9AGAR</name>
<feature type="signal peptide" evidence="1">
    <location>
        <begin position="1"/>
        <end position="25"/>
    </location>
</feature>
<feature type="chain" id="PRO_5022994725" description="Secreted protein" evidence="1">
    <location>
        <begin position="26"/>
        <end position="83"/>
    </location>
</feature>
<dbReference type="AlphaFoldDB" id="A0A5C3M2A2"/>
<organism evidence="2 3">
    <name type="scientific">Crucibulum laeve</name>
    <dbReference type="NCBI Taxonomy" id="68775"/>
    <lineage>
        <taxon>Eukaryota</taxon>
        <taxon>Fungi</taxon>
        <taxon>Dikarya</taxon>
        <taxon>Basidiomycota</taxon>
        <taxon>Agaricomycotina</taxon>
        <taxon>Agaricomycetes</taxon>
        <taxon>Agaricomycetidae</taxon>
        <taxon>Agaricales</taxon>
        <taxon>Agaricineae</taxon>
        <taxon>Nidulariaceae</taxon>
        <taxon>Crucibulum</taxon>
    </lineage>
</organism>
<evidence type="ECO:0000313" key="2">
    <source>
        <dbReference type="EMBL" id="TFK39370.1"/>
    </source>
</evidence>
<sequence>MPVTNRSPQLFLHCAALSLTVLIHPESHCSTQNLSIQCPIISSVFRNAYARIEWLDRTYVHRMIICSSGSSRQKKCIHAQQEK</sequence>
<dbReference type="Proteomes" id="UP000308652">
    <property type="component" value="Unassembled WGS sequence"/>
</dbReference>
<gene>
    <name evidence="2" type="ORF">BDQ12DRAFT_53404</name>
</gene>